<evidence type="ECO:0000256" key="9">
    <source>
        <dbReference type="ARBA" id="ARBA00022723"/>
    </source>
</evidence>
<dbReference type="Pfam" id="PF04196">
    <property type="entry name" value="Bunya_RdRp"/>
    <property type="match status" value="1"/>
</dbReference>
<feature type="coiled-coil region" evidence="21">
    <location>
        <begin position="282"/>
        <end position="309"/>
    </location>
</feature>
<sequence length="2103" mass="241000">MLLAICSRSETNQGLDCPPAVTYTSSHMRPPIPSFLLWTDGSDIMIDFDLDTLPAGSVTGSSIGPKFKLKSKVASSFIHDFTFSHWCDSTDVPLKDHFPLENDTFDHWTPDFIARRLDGSMAVVEFTTNRSDAEPSLISAFNTKVGKYELALHTRSDGVNILFGVVVVSDSTVVSNLNLTQQEVDELCFRFLVARAVHAEMTTKMIIPEYDDVDEDKKCREVKAAFHSVRFDWQTTEEKFAPFSKAMFEEFSNKEPDAMYLGEIISHSFQTAQDELRTDHYLEQVLTETERLEVNREECSQKIQSFMEEFNSQAERSPWNHKSTIPFPGIIPKVEGDTTSLMRMEELPTITGGSDATIRAWRSAYAQVCSGGVERCEEDVEKERRAAICDLSVKELEEAKSMRVKYHRCKIDNGSGDKLELAMQGVEAKVYKDHPAIQKKRAESKKTFPLTTDTRDIDQFVEKDGNLFSEDLSQMAPAPLLEAVKAGADAQELHGVPKDKNPWFDSVLWFLNLPIGIWLFMCTCIGVELSISLKQHCGRQKFILKKIRFFDIFLMIKPTNSGSHVFYSLAFPESAIKGKIHDSQCFKGLNFEDGWFWTEFNSFKMSKLTNVVKCFSTGMNLFWFWRDFFEVPFWSGSEKDYAVASAKAHRMFKVCVMMLLEDKAKTEEIATMSRYVLMEGFVSPPCLPKPHKMVEKLPSFARTKLQVWLINKLLQSMIKISNSPFRITAGHKTANWTGMFNWVTGEPIDSTQRMISLFYLGYLKNKEESPERNASVGMYKKILEFEDKHPGRYDFLGRGDPPPSDLKFHEYSVSFLKHLCNHAEQDLRRNWGEAYRSMITRDIIDSIASLDLERLSTLKASSMFNEEWYQKRADGKVYHRCKVLERVCEYTKKSNSHVHHIMESCLKKVEAQGCMHICLFKKPQHGGLREIYVLGFEERVVQLVLETIARQICKRFKSETLTNPKQKLMIPETHGLRAVKVCGIHHETVGTSDDAAKWNQCHHVTKFALMLCHFTDPMFHPFIIRGCSMFMKKRIMIDQSLLNIIDSHVNLESTDEYLKKIHRGYHGSLDDQPRWMERGAAFVQTETGMMQGILHYTSSLLHTLLQEWLRSFTLKFLAQKVALNQKPEVLVDVLQSSDDSGMMISFPSMEKQTTGRYRYLSALIFKFKKEIGRFLAIYSSVKSTNNTLHLLEFNSEFFFHINHNRPLLRWITACDTISEQESLASRQEEMYNNLTAVLEGGGSFSLVTFCQYGQLSLHYTLLGMTVSPLFLEYIKLVSEIKDPALGYFLMDHPFGSGLSGFKFNVWVAVRGSLLGARYKYLLEAIEHSGVENPKKTLDTTNSGTFVQSTIIRFGDRKKWQRLVDKLGLPEDWLEQIDQNPEVIYRRPRDGDEVALRIAEKIHSPGVSNSLSKGNCIIRVISSSVYILSRNILSDGLAWLYEEEEVRKKPLLFKVLNQPPLEKHSMLTPAQLSTLFPLMAEFEKLQTHFHGYLRIRGEFISKKKVITQTRINILETERFLRAKPEDLVADKWFGFTRTRMTPRTFREEWQHLTTVFPWLQEDPQQSLRDSPFQHQVQLRNFLSRLDLKGRDIRIIGAPIKKSSGVSNVSTAIRDNFFPRFVLDYSPDEVAIERTEAAGILKHALFLTLTGPYTDDTKLDMCEDFITKSEPIVLKPNHGKTRSNVLALFQDFFSPMGSSIIFNRIEMANCGVVGGFTSPQTPKEIDGKIVYTGDGVWRGVVDGFQIQLIITYIPKQKANQLKSITVNSDKSISSIAGFCHSWCKEMGVFNTEDFSKSHRFSRASFYMFNFKITGSRQTFGAPISIVSDRIYKPICWDPDNLVFRIRGTTINLSYREGGGRQRVRMFNILSYTVKDTDVSDENAFKLLTLSTRHKFHGKEPSTSWICMRALPIPTIDRLLDRINQGIRISGAIDNDRLADCFKDVMESSLRRRGVFLSEFTRATQKMLDGLSQDMLDFFASAGMDDGISFEDEPWLTGLDSFTLEDEDYLEEYNLGPFGVFSVEQEMNTKYYHHLLLDAIVEDLIQKLSLDGLRKVFSDKVAPETYKKEVSRALDILQRDKKDLKWFNPNKAGDNLGLDVEDDMFG</sequence>
<dbReference type="Proteomes" id="UP000168316">
    <property type="component" value="Genome"/>
</dbReference>
<comment type="subcellular location">
    <subcellularLocation>
        <location evidence="3">Host Golgi apparatus</location>
    </subcellularLocation>
    <subcellularLocation>
        <location evidence="5">Host endoplasmic reticulum-Golgi intermediate compartment</location>
    </subcellularLocation>
    <subcellularLocation>
        <location evidence="4">Virion</location>
    </subcellularLocation>
</comment>
<evidence type="ECO:0000256" key="4">
    <source>
        <dbReference type="ARBA" id="ARBA00004328"/>
    </source>
</evidence>
<organism evidence="23 24">
    <name type="scientific">Precarious point virus</name>
    <dbReference type="NCBI Taxonomy" id="487097"/>
    <lineage>
        <taxon>Viruses</taxon>
        <taxon>Riboviria</taxon>
        <taxon>Orthornavirae</taxon>
        <taxon>Negarnaviricota</taxon>
        <taxon>Polyploviricotina</taxon>
        <taxon>Bunyaviricetes</taxon>
        <taxon>Hareavirales</taxon>
        <taxon>Phenuiviridae</taxon>
        <taxon>Uukuvirus</taxon>
        <taxon>Uukuvirus macquariense</taxon>
    </lineage>
</organism>
<dbReference type="GO" id="GO:0046872">
    <property type="term" value="F:metal ion binding"/>
    <property type="evidence" value="ECO:0007669"/>
    <property type="project" value="UniProtKB-KW"/>
</dbReference>
<dbReference type="PROSITE" id="PS50525">
    <property type="entry name" value="RDRP_SSRNA_NEG_SEG"/>
    <property type="match status" value="1"/>
</dbReference>
<dbReference type="KEGG" id="vg:65101244"/>
<accession>I1T363</accession>
<dbReference type="Pfam" id="PF15518">
    <property type="entry name" value="L_protein_N"/>
    <property type="match status" value="1"/>
</dbReference>
<dbReference type="GO" id="GO:0039694">
    <property type="term" value="P:viral RNA genome replication"/>
    <property type="evidence" value="ECO:0007669"/>
    <property type="project" value="InterPro"/>
</dbReference>
<feature type="domain" description="RdRp catalytic" evidence="22">
    <location>
        <begin position="978"/>
        <end position="1171"/>
    </location>
</feature>
<dbReference type="GO" id="GO:0044177">
    <property type="term" value="C:host cell Golgi apparatus"/>
    <property type="evidence" value="ECO:0007669"/>
    <property type="project" value="UniProtKB-SubCell"/>
</dbReference>
<evidence type="ECO:0000256" key="13">
    <source>
        <dbReference type="ARBA" id="ARBA00022844"/>
    </source>
</evidence>
<evidence type="ECO:0000313" key="23">
    <source>
        <dbReference type="EMBL" id="AEL29680.1"/>
    </source>
</evidence>
<keyword evidence="21" id="KW-0175">Coiled coil</keyword>
<evidence type="ECO:0000259" key="22">
    <source>
        <dbReference type="PROSITE" id="PS50525"/>
    </source>
</evidence>
<evidence type="ECO:0000256" key="8">
    <source>
        <dbReference type="ARBA" id="ARBA00022679"/>
    </source>
</evidence>
<evidence type="ECO:0000256" key="16">
    <source>
        <dbReference type="ARBA" id="ARBA00030285"/>
    </source>
</evidence>
<evidence type="ECO:0000256" key="10">
    <source>
        <dbReference type="ARBA" id="ARBA00022801"/>
    </source>
</evidence>
<dbReference type="GO" id="GO:0044423">
    <property type="term" value="C:virion component"/>
    <property type="evidence" value="ECO:0007669"/>
    <property type="project" value="UniProtKB-KW"/>
</dbReference>
<keyword evidence="10" id="KW-0378">Hydrolase</keyword>
<evidence type="ECO:0000256" key="11">
    <source>
        <dbReference type="ARBA" id="ARBA00022812"/>
    </source>
</evidence>
<evidence type="ECO:0000256" key="3">
    <source>
        <dbReference type="ARBA" id="ARBA00004136"/>
    </source>
</evidence>
<dbReference type="GeneID" id="65101244"/>
<name>I1T363_9VIRU</name>
<dbReference type="Pfam" id="PF12603">
    <property type="entry name" value="L_PA-C-like"/>
    <property type="match status" value="1"/>
</dbReference>
<dbReference type="EMBL" id="HM566181">
    <property type="protein sequence ID" value="AEL29680.1"/>
    <property type="molecule type" value="Genomic_RNA"/>
</dbReference>
<comment type="similarity">
    <text evidence="19">Belongs to the Bunyavirales RNA polymerase family.</text>
</comment>
<evidence type="ECO:0000256" key="12">
    <source>
        <dbReference type="ARBA" id="ARBA00022842"/>
    </source>
</evidence>
<comment type="cofactor">
    <cofactor evidence="2">
        <name>Mg(2+)</name>
        <dbReference type="ChEBI" id="CHEBI:18420"/>
    </cofactor>
</comment>
<evidence type="ECO:0000256" key="19">
    <source>
        <dbReference type="ARBA" id="ARBA00034123"/>
    </source>
</evidence>
<evidence type="ECO:0000256" key="6">
    <source>
        <dbReference type="ARBA" id="ARBA00012494"/>
    </source>
</evidence>
<evidence type="ECO:0000256" key="20">
    <source>
        <dbReference type="ARBA" id="ARBA00046037"/>
    </source>
</evidence>
<dbReference type="GO" id="GO:0044172">
    <property type="term" value="C:host cell endoplasmic reticulum-Golgi intermediate compartment"/>
    <property type="evidence" value="ECO:0007669"/>
    <property type="project" value="UniProtKB-SubCell"/>
</dbReference>
<keyword evidence="24" id="KW-1185">Reference proteome</keyword>
<evidence type="ECO:0000256" key="17">
    <source>
        <dbReference type="ARBA" id="ARBA00030436"/>
    </source>
</evidence>
<dbReference type="EC" id="2.7.7.48" evidence="6"/>
<evidence type="ECO:0000256" key="18">
    <source>
        <dbReference type="ARBA" id="ARBA00031012"/>
    </source>
</evidence>
<dbReference type="GO" id="GO:0016787">
    <property type="term" value="F:hydrolase activity"/>
    <property type="evidence" value="ECO:0007669"/>
    <property type="project" value="UniProtKB-KW"/>
</dbReference>
<keyword evidence="15" id="KW-0464">Manganese</keyword>
<dbReference type="InterPro" id="IPR007099">
    <property type="entry name" value="RNA-dir_pol_NSvirus"/>
</dbReference>
<evidence type="ECO:0000256" key="5">
    <source>
        <dbReference type="ARBA" id="ARBA00004452"/>
    </source>
</evidence>
<proteinExistence type="inferred from homology"/>
<keyword evidence="8" id="KW-0808">Transferase</keyword>
<dbReference type="InterPro" id="IPR007322">
    <property type="entry name" value="RNA_pol_bunyavir"/>
</dbReference>
<dbReference type="GO" id="GO:0006351">
    <property type="term" value="P:DNA-templated transcription"/>
    <property type="evidence" value="ECO:0007669"/>
    <property type="project" value="InterPro"/>
</dbReference>
<evidence type="ECO:0000256" key="15">
    <source>
        <dbReference type="ARBA" id="ARBA00023211"/>
    </source>
</evidence>
<keyword evidence="14" id="KW-1038">Host endoplasmic reticulum</keyword>
<comment type="function">
    <text evidence="20">RNA-dependent RNA polymerase, which is responsible for the replication and transcription of the viral RNA genome using antigenomic RNA as an intermediate. During transcription, synthesizes subgenomic RNAs and assures their capping by a cap-snatching mechanism, which involves the endonuclease activity cleaving the host capped pre-mRNAs. These short capped RNAs are then used as primers for viral transcription. The 3'-end of subgenomic mRNAs molecules are not polyadenylated. During replication, the polymerase binds the 5' and 3' vRNA extremities at distinct sites. In turn, significant conformational changes occur in the polymerase and in vRNA to initiate active RNA synthesis. As a consequence of the use of the same enzyme for both transcription and replication, these mechanisms need to be well coordinated.</text>
</comment>
<evidence type="ECO:0000256" key="14">
    <source>
        <dbReference type="ARBA" id="ARBA00023184"/>
    </source>
</evidence>
<evidence type="ECO:0000256" key="2">
    <source>
        <dbReference type="ARBA" id="ARBA00001946"/>
    </source>
</evidence>
<dbReference type="InterPro" id="IPR029124">
    <property type="entry name" value="L_protein_N"/>
</dbReference>
<keyword evidence="9" id="KW-0479">Metal-binding</keyword>
<protein>
    <recommendedName>
        <fullName evidence="7">RNA-directed RNA polymerase L</fullName>
        <ecNumber evidence="6">2.7.7.48</ecNumber>
    </recommendedName>
    <alternativeName>
        <fullName evidence="16">Large structural protein</fullName>
    </alternativeName>
    <alternativeName>
        <fullName evidence="18">Replicase</fullName>
    </alternativeName>
    <alternativeName>
        <fullName evidence="17">Transcriptase</fullName>
    </alternativeName>
</protein>
<keyword evidence="13" id="KW-0946">Virion</keyword>
<dbReference type="RefSeq" id="YP_010086115.1">
    <property type="nucleotide sequence ID" value="NC_055337.1"/>
</dbReference>
<comment type="cofactor">
    <cofactor evidence="1">
        <name>Mn(2+)</name>
        <dbReference type="ChEBI" id="CHEBI:29035"/>
    </cofactor>
</comment>
<evidence type="ECO:0000313" key="24">
    <source>
        <dbReference type="Proteomes" id="UP000168316"/>
    </source>
</evidence>
<dbReference type="InterPro" id="IPR022531">
    <property type="entry name" value="L_PA-C-like"/>
</dbReference>
<evidence type="ECO:0000256" key="21">
    <source>
        <dbReference type="SAM" id="Coils"/>
    </source>
</evidence>
<evidence type="ECO:0000256" key="7">
    <source>
        <dbReference type="ARBA" id="ARBA00018602"/>
    </source>
</evidence>
<dbReference type="GO" id="GO:0003968">
    <property type="term" value="F:RNA-directed RNA polymerase activity"/>
    <property type="evidence" value="ECO:0007669"/>
    <property type="project" value="UniProtKB-EC"/>
</dbReference>
<keyword evidence="11" id="KW-1040">Host Golgi apparatus</keyword>
<reference evidence="23 24" key="1">
    <citation type="submission" date="2010-06" db="EMBL/GenBank/DDBJ databases">
        <title>Genetic diversity of the Phlebovirus genus.</title>
        <authorList>
            <person name="Palacios G."/>
            <person name="Savji N."/>
            <person name="Sze W."/>
            <person name="Hutchinson S."/>
            <person name="Tesh R."/>
            <person name="Travassos da Rosa A."/>
            <person name="Lipkin W."/>
        </authorList>
    </citation>
    <scope>NUCLEOTIDE SEQUENCE [LARGE SCALE GENOMIC DNA]</scope>
</reference>
<keyword evidence="12" id="KW-0460">Magnesium</keyword>
<evidence type="ECO:0000256" key="1">
    <source>
        <dbReference type="ARBA" id="ARBA00001936"/>
    </source>
</evidence>